<evidence type="ECO:0000313" key="8">
    <source>
        <dbReference type="Proteomes" id="UP000185674"/>
    </source>
</evidence>
<dbReference type="GO" id="GO:0016020">
    <property type="term" value="C:membrane"/>
    <property type="evidence" value="ECO:0007669"/>
    <property type="project" value="UniProtKB-SubCell"/>
</dbReference>
<dbReference type="GO" id="GO:0004252">
    <property type="term" value="F:serine-type endopeptidase activity"/>
    <property type="evidence" value="ECO:0007669"/>
    <property type="project" value="InterPro"/>
</dbReference>
<dbReference type="STRING" id="487316.BEN76_11010"/>
<evidence type="ECO:0000256" key="1">
    <source>
        <dbReference type="ARBA" id="ARBA00004141"/>
    </source>
</evidence>
<comment type="subcellular location">
    <subcellularLocation>
        <location evidence="1">Membrane</location>
        <topology evidence="1">Multi-pass membrane protein</topology>
    </subcellularLocation>
</comment>
<dbReference type="InterPro" id="IPR035952">
    <property type="entry name" value="Rhomboid-like_sf"/>
</dbReference>
<keyword evidence="4 5" id="KW-0472">Membrane</keyword>
<gene>
    <name evidence="7" type="ORF">BEN76_11010</name>
</gene>
<proteinExistence type="predicted"/>
<feature type="domain" description="Peptidase S54 rhomboid" evidence="6">
    <location>
        <begin position="40"/>
        <end position="182"/>
    </location>
</feature>
<name>A0A1P8EJW8_9GAMM</name>
<dbReference type="InterPro" id="IPR023826">
    <property type="entry name" value="Rhom-like_SP_proteobac"/>
</dbReference>
<organism evidence="7 8">
    <name type="scientific">Acinetobacter soli</name>
    <dbReference type="NCBI Taxonomy" id="487316"/>
    <lineage>
        <taxon>Bacteria</taxon>
        <taxon>Pseudomonadati</taxon>
        <taxon>Pseudomonadota</taxon>
        <taxon>Gammaproteobacteria</taxon>
        <taxon>Moraxellales</taxon>
        <taxon>Moraxellaceae</taxon>
        <taxon>Acinetobacter</taxon>
    </lineage>
</organism>
<keyword evidence="3 5" id="KW-1133">Transmembrane helix</keyword>
<dbReference type="Pfam" id="PF01694">
    <property type="entry name" value="Rhomboid"/>
    <property type="match status" value="1"/>
</dbReference>
<dbReference type="eggNOG" id="COG0705">
    <property type="taxonomic scope" value="Bacteria"/>
</dbReference>
<dbReference type="EMBL" id="CP016896">
    <property type="protein sequence ID" value="APV36511.1"/>
    <property type="molecule type" value="Genomic_DNA"/>
</dbReference>
<evidence type="ECO:0000256" key="4">
    <source>
        <dbReference type="ARBA" id="ARBA00023136"/>
    </source>
</evidence>
<dbReference type="AlphaFoldDB" id="A0A1P8EJW8"/>
<feature type="transmembrane region" description="Helical" evidence="5">
    <location>
        <begin position="52"/>
        <end position="73"/>
    </location>
</feature>
<evidence type="ECO:0000256" key="2">
    <source>
        <dbReference type="ARBA" id="ARBA00022692"/>
    </source>
</evidence>
<accession>A0A1P8EJW8</accession>
<feature type="transmembrane region" description="Helical" evidence="5">
    <location>
        <begin position="132"/>
        <end position="151"/>
    </location>
</feature>
<protein>
    <submittedName>
        <fullName evidence="7">Rhombosortase</fullName>
    </submittedName>
</protein>
<sequence length="193" mass="21916">MNKHHFWMSRFIFVAVCASLSASLQVFSDVFIYWRDSLPNDFWRFWTAHWVHVGWIHFILNLLAFVCLPFIFPHVKNRQLLILIVTISPCISLGFYYLMPYIEAYAGFSGVLHGLYVAVALVSLRYRKERKFAALVLALIVLKVIWENTFGQTGTAQLIGSPVLIESHLLGAIAGAAAGGLYLLYTQFKLAKS</sequence>
<evidence type="ECO:0000256" key="5">
    <source>
        <dbReference type="SAM" id="Phobius"/>
    </source>
</evidence>
<feature type="transmembrane region" description="Helical" evidence="5">
    <location>
        <begin position="80"/>
        <end position="99"/>
    </location>
</feature>
<evidence type="ECO:0000256" key="3">
    <source>
        <dbReference type="ARBA" id="ARBA00022989"/>
    </source>
</evidence>
<dbReference type="RefSeq" id="WP_076033069.1">
    <property type="nucleotide sequence ID" value="NZ_CP016896.1"/>
</dbReference>
<feature type="transmembrane region" description="Helical" evidence="5">
    <location>
        <begin position="105"/>
        <end position="125"/>
    </location>
</feature>
<dbReference type="SUPFAM" id="SSF144091">
    <property type="entry name" value="Rhomboid-like"/>
    <property type="match status" value="1"/>
</dbReference>
<dbReference type="Proteomes" id="UP000185674">
    <property type="component" value="Chromosome"/>
</dbReference>
<dbReference type="Gene3D" id="1.20.1540.10">
    <property type="entry name" value="Rhomboid-like"/>
    <property type="match status" value="1"/>
</dbReference>
<reference evidence="7 8" key="1">
    <citation type="submission" date="2016-08" db="EMBL/GenBank/DDBJ databases">
        <title>Complete genome sequence of Acinetobacter baylyi strain GFJ2.</title>
        <authorList>
            <person name="Tabata M."/>
            <person name="Kuboki S."/>
            <person name="Gibu N."/>
            <person name="Kinouchi Y."/>
            <person name="Vangnai A."/>
            <person name="Kasai D."/>
            <person name="Fukuda M."/>
        </authorList>
    </citation>
    <scope>NUCLEOTIDE SEQUENCE [LARGE SCALE GENOMIC DNA]</scope>
    <source>
        <strain evidence="7 8">GFJ2</strain>
    </source>
</reference>
<dbReference type="NCBIfam" id="TIGR03902">
    <property type="entry name" value="rhom_GG_sort"/>
    <property type="match status" value="1"/>
</dbReference>
<feature type="transmembrane region" description="Helical" evidence="5">
    <location>
        <begin position="163"/>
        <end position="185"/>
    </location>
</feature>
<dbReference type="InterPro" id="IPR022764">
    <property type="entry name" value="Peptidase_S54_rhomboid_dom"/>
</dbReference>
<evidence type="ECO:0000313" key="7">
    <source>
        <dbReference type="EMBL" id="APV36511.1"/>
    </source>
</evidence>
<keyword evidence="2 5" id="KW-0812">Transmembrane</keyword>
<dbReference type="KEGG" id="asol:BEN76_11010"/>
<evidence type="ECO:0000259" key="6">
    <source>
        <dbReference type="Pfam" id="PF01694"/>
    </source>
</evidence>